<evidence type="ECO:0000256" key="2">
    <source>
        <dbReference type="SAM" id="SignalP"/>
    </source>
</evidence>
<feature type="domain" description="Peptidase M60" evidence="3">
    <location>
        <begin position="191"/>
        <end position="504"/>
    </location>
</feature>
<dbReference type="Pfam" id="PF17291">
    <property type="entry name" value="M60-like_N"/>
    <property type="match status" value="1"/>
</dbReference>
<dbReference type="PANTHER" id="PTHR15730:SF5">
    <property type="entry name" value="SI:CH211-210B2.2-RELATED"/>
    <property type="match status" value="1"/>
</dbReference>
<evidence type="ECO:0000313" key="4">
    <source>
        <dbReference type="EMBL" id="HIZ03040.1"/>
    </source>
</evidence>
<gene>
    <name evidence="4" type="ORF">H9727_02015</name>
</gene>
<dbReference type="Gene3D" id="2.60.120.260">
    <property type="entry name" value="Galactose-binding domain-like"/>
    <property type="match status" value="2"/>
</dbReference>
<dbReference type="AlphaFoldDB" id="A0A9D2A7T7"/>
<sequence>MKRYVLRALSVALAFLLALGCVFAGCTKEPAAPETPQVPVQPSPDDPETPQEPSVTPPEGQLPEEDAYPDELFTGKLANTSAVGMRAEYLGTVRRSLPEVSDGGLDRYPEYGVTLQAEKEEKQKIISENEMLNASSSSYDSMDAEGNLYLNGHATGKKLYKHTASFGMYEGDVDDSEPALVKRITFRPRTRGNYVTGLYAPAGEVVKIEMSEKSLAATGGLVIVIGQELVNGSSNNIWLERDFNRMPVIVNKMTVSSQTGYVGSYLGGPIYIRPVRTGAQFTVTISGAVGYSHYIHGYTTREEFDCNKDSSAPYFDLEVWDDGVRHSGPKSRAARFDYDDLSSAAVLWDKIALVSNRVPSGSPGDTGIVFLYDPFVAAGSMVAFVGRYTVNCPLYCMEAALDASSAVDDPSDAFWGCIHEFNHHFQRFGFAPGDEVTNNAVSLVEYSLFTRVSAKRSLGSASEGTYAVGWNRYTNPSWSLRQTLANTGANSGLDSYANLLHAFGQDAFIRACAAGEGAGGADAWYKAVCDATGYDMTYYFEDVLHQTVSQSVLEEQAKKNAPMFVPVACIYQTGRGYTRNDRLYFSRTAQPYVIEKGKEFVLDLNETIVLPSGFTYQIESVTQPVYGALSQREEGVYAYTPSAAHKGSGTIYVTLSLQKADGSFEAENVTLVIELYQGQYRPNVLERTVYTYSADKMYETAAEAYESGYEGYESVREEDNENRVQNGNAEIWEPSPGTNAVMEVRGKFLIESTGKYRVALRGRRSAALYISEDGENYRKAAALYNDTNGSGFDLSEEGRYSDFDFSKGQWIYFKAVLLVDYERAFIGVGMGRFNGENVSVGYLNAYRSSYMPEPFETEYFYTRSYAYDGESYGVSQTLTGAKYSPWDSSYPIENLFDEDRSNYIHSDRTSISEDNPFEVEAELGAKVWANRFTIYGTAYRPYQPKTFRLYGGTSEQDMRLLADVRNAERTGDNVIVDFEPCEISRYKLVVTDTFAGAPKYIAYRYAEFSYALPGGSILSPDEDMFVFRGNWAVKGALAPFGHAYEGENASVEFTFAGTRFALLYLPGEAGKFEVLIDGKAAENFASAAAGSSIAYLSDVLEEGNHTVVVRSKERFGLTAVALWEQ</sequence>
<dbReference type="InterPro" id="IPR035423">
    <property type="entry name" value="M60-like_N"/>
</dbReference>
<feature type="chain" id="PRO_5039589673" evidence="2">
    <location>
        <begin position="25"/>
        <end position="1125"/>
    </location>
</feature>
<dbReference type="PROSITE" id="PS51723">
    <property type="entry name" value="PEPTIDASE_M60"/>
    <property type="match status" value="1"/>
</dbReference>
<dbReference type="PANTHER" id="PTHR15730">
    <property type="entry name" value="EXPERIMENTAL AUTOIMMUNE PROSTATITIS ANTIGEN 2-RELATED"/>
    <property type="match status" value="1"/>
</dbReference>
<name>A0A9D2A7T7_9FIRM</name>
<dbReference type="Pfam" id="PF13402">
    <property type="entry name" value="Peptidase_M60"/>
    <property type="match status" value="1"/>
</dbReference>
<dbReference type="SUPFAM" id="SSF49785">
    <property type="entry name" value="Galactose-binding domain-like"/>
    <property type="match status" value="1"/>
</dbReference>
<comment type="caution">
    <text evidence="4">The sequence shown here is derived from an EMBL/GenBank/DDBJ whole genome shotgun (WGS) entry which is preliminary data.</text>
</comment>
<dbReference type="PROSITE" id="PS51257">
    <property type="entry name" value="PROKAR_LIPOPROTEIN"/>
    <property type="match status" value="1"/>
</dbReference>
<keyword evidence="2" id="KW-0732">Signal</keyword>
<evidence type="ECO:0000313" key="5">
    <source>
        <dbReference type="Proteomes" id="UP000824132"/>
    </source>
</evidence>
<dbReference type="InterPro" id="IPR051244">
    <property type="entry name" value="TCAF"/>
</dbReference>
<feature type="signal peptide" evidence="2">
    <location>
        <begin position="1"/>
        <end position="24"/>
    </location>
</feature>
<feature type="region of interest" description="Disordered" evidence="1">
    <location>
        <begin position="31"/>
        <end position="66"/>
    </location>
</feature>
<organism evidence="4 5">
    <name type="scientific">Candidatus Borkfalkia avistercoris</name>
    <dbReference type="NCBI Taxonomy" id="2838504"/>
    <lineage>
        <taxon>Bacteria</taxon>
        <taxon>Bacillati</taxon>
        <taxon>Bacillota</taxon>
        <taxon>Clostridia</taxon>
        <taxon>Christensenellales</taxon>
        <taxon>Christensenellaceae</taxon>
        <taxon>Candidatus Borkfalkia</taxon>
    </lineage>
</organism>
<proteinExistence type="predicted"/>
<reference evidence="4" key="1">
    <citation type="journal article" date="2021" name="PeerJ">
        <title>Extensive microbial diversity within the chicken gut microbiome revealed by metagenomics and culture.</title>
        <authorList>
            <person name="Gilroy R."/>
            <person name="Ravi A."/>
            <person name="Getino M."/>
            <person name="Pursley I."/>
            <person name="Horton D.L."/>
            <person name="Alikhan N.F."/>
            <person name="Baker D."/>
            <person name="Gharbi K."/>
            <person name="Hall N."/>
            <person name="Watson M."/>
            <person name="Adriaenssens E.M."/>
            <person name="Foster-Nyarko E."/>
            <person name="Jarju S."/>
            <person name="Secka A."/>
            <person name="Antonio M."/>
            <person name="Oren A."/>
            <person name="Chaudhuri R.R."/>
            <person name="La Ragione R."/>
            <person name="Hildebrand F."/>
            <person name="Pallen M.J."/>
        </authorList>
    </citation>
    <scope>NUCLEOTIDE SEQUENCE</scope>
    <source>
        <strain evidence="4">CHK187-5294</strain>
    </source>
</reference>
<dbReference type="Proteomes" id="UP000824132">
    <property type="component" value="Unassembled WGS sequence"/>
</dbReference>
<dbReference type="SMART" id="SM01276">
    <property type="entry name" value="M60-like"/>
    <property type="match status" value="1"/>
</dbReference>
<accession>A0A9D2A7T7</accession>
<evidence type="ECO:0000256" key="1">
    <source>
        <dbReference type="SAM" id="MobiDB-lite"/>
    </source>
</evidence>
<dbReference type="InterPro" id="IPR008979">
    <property type="entry name" value="Galactose-bd-like_sf"/>
</dbReference>
<reference evidence="4" key="2">
    <citation type="submission" date="2021-04" db="EMBL/GenBank/DDBJ databases">
        <authorList>
            <person name="Gilroy R."/>
        </authorList>
    </citation>
    <scope>NUCLEOTIDE SEQUENCE</scope>
    <source>
        <strain evidence="4">CHK187-5294</strain>
    </source>
</reference>
<evidence type="ECO:0000259" key="3">
    <source>
        <dbReference type="PROSITE" id="PS51723"/>
    </source>
</evidence>
<dbReference type="InterPro" id="IPR031161">
    <property type="entry name" value="Peptidase_M60_dom"/>
</dbReference>
<protein>
    <submittedName>
        <fullName evidence="4">M60 family metallopeptidase</fullName>
    </submittedName>
</protein>
<dbReference type="EMBL" id="DXCL01000010">
    <property type="protein sequence ID" value="HIZ03040.1"/>
    <property type="molecule type" value="Genomic_DNA"/>
</dbReference>